<keyword evidence="4 7" id="KW-0560">Oxidoreductase</keyword>
<dbReference type="Gene3D" id="3.40.50.720">
    <property type="entry name" value="NAD(P)-binding Rossmann-like Domain"/>
    <property type="match status" value="2"/>
</dbReference>
<evidence type="ECO:0000256" key="10">
    <source>
        <dbReference type="PIRSR" id="PIRSR500134-3"/>
    </source>
</evidence>
<evidence type="ECO:0000256" key="7">
    <source>
        <dbReference type="PIRNR" id="PIRNR000124"/>
    </source>
</evidence>
<feature type="binding site" evidence="10">
    <location>
        <position position="259"/>
    </location>
    <ligand>
        <name>NAD(+)</name>
        <dbReference type="ChEBI" id="CHEBI:57540"/>
    </ligand>
</feature>
<feature type="binding site" evidence="10">
    <location>
        <position position="86"/>
    </location>
    <ligand>
        <name>NAD(+)</name>
        <dbReference type="ChEBI" id="CHEBI:57540"/>
    </ligand>
</feature>
<gene>
    <name evidence="13" type="ORF">H1R13_03580</name>
</gene>
<dbReference type="EMBL" id="JACMHY010000001">
    <property type="protein sequence ID" value="MBC2864105.1"/>
    <property type="molecule type" value="Genomic_DNA"/>
</dbReference>
<dbReference type="Pfam" id="PF00984">
    <property type="entry name" value="UDPG_MGDP_dh"/>
    <property type="match status" value="1"/>
</dbReference>
<feature type="binding site" evidence="10">
    <location>
        <position position="122"/>
    </location>
    <ligand>
        <name>NAD(+)</name>
        <dbReference type="ChEBI" id="CHEBI:57540"/>
    </ligand>
</feature>
<feature type="binding site" evidence="10">
    <location>
        <position position="324"/>
    </location>
    <ligand>
        <name>NAD(+)</name>
        <dbReference type="ChEBI" id="CHEBI:57540"/>
    </ligand>
</feature>
<evidence type="ECO:0000256" key="11">
    <source>
        <dbReference type="SAM" id="MobiDB-lite"/>
    </source>
</evidence>
<feature type="region of interest" description="Disordered" evidence="11">
    <location>
        <begin position="427"/>
        <end position="453"/>
    </location>
</feature>
<dbReference type="InterPro" id="IPR028357">
    <property type="entry name" value="UDPglc_DH_bac"/>
</dbReference>
<dbReference type="GO" id="GO:0000271">
    <property type="term" value="P:polysaccharide biosynthetic process"/>
    <property type="evidence" value="ECO:0007669"/>
    <property type="project" value="InterPro"/>
</dbReference>
<dbReference type="InterPro" id="IPR036220">
    <property type="entry name" value="UDP-Glc/GDP-Man_DH_C_sf"/>
</dbReference>
<dbReference type="PIRSF" id="PIRSF000124">
    <property type="entry name" value="UDPglc_GDPman_dh"/>
    <property type="match status" value="1"/>
</dbReference>
<protein>
    <recommendedName>
        <fullName evidence="3 7">UDP-glucose 6-dehydrogenase</fullName>
        <ecNumber evidence="3 7">1.1.1.22</ecNumber>
    </recommendedName>
</protein>
<dbReference type="SMART" id="SM00984">
    <property type="entry name" value="UDPG_MGDP_dh_C"/>
    <property type="match status" value="1"/>
</dbReference>
<name>A0A7X1HVV8_9ACTN</name>
<feature type="binding site" evidence="9">
    <location>
        <begin position="145"/>
        <end position="148"/>
    </location>
    <ligand>
        <name>substrate</name>
    </ligand>
</feature>
<dbReference type="InterPro" id="IPR014026">
    <property type="entry name" value="UDP-Glc/GDP-Man_DH_dimer"/>
</dbReference>
<keyword evidence="14" id="KW-1185">Reference proteome</keyword>
<evidence type="ECO:0000256" key="4">
    <source>
        <dbReference type="ARBA" id="ARBA00023002"/>
    </source>
</evidence>
<proteinExistence type="inferred from homology"/>
<dbReference type="Gene3D" id="1.20.5.100">
    <property type="entry name" value="Cytochrome c1, transmembrane anchor, C-terminal"/>
    <property type="match status" value="1"/>
</dbReference>
<dbReference type="InterPro" id="IPR008927">
    <property type="entry name" value="6-PGluconate_DH-like_C_sf"/>
</dbReference>
<comment type="catalytic activity">
    <reaction evidence="6 7">
        <text>UDP-alpha-D-glucose + 2 NAD(+) + H2O = UDP-alpha-D-glucuronate + 2 NADH + 3 H(+)</text>
        <dbReference type="Rhea" id="RHEA:23596"/>
        <dbReference type="ChEBI" id="CHEBI:15377"/>
        <dbReference type="ChEBI" id="CHEBI:15378"/>
        <dbReference type="ChEBI" id="CHEBI:57540"/>
        <dbReference type="ChEBI" id="CHEBI:57945"/>
        <dbReference type="ChEBI" id="CHEBI:58052"/>
        <dbReference type="ChEBI" id="CHEBI:58885"/>
        <dbReference type="EC" id="1.1.1.22"/>
    </reaction>
</comment>
<sequence length="453" mass="48217">MRLTVIGTGYLGATHAACMAELGHEVIGLDVDAGKVAALRAGRVPFHEPRLAEILARHTASGRLRFTTSYEEAGAFGQVHFVCVGTPQRRDGDAADLAYVEDAFAAVARHARKGALLVGKSTVPVGTAARLAERHPVEIAWNPEFLREGFAVQDTLRPDRLVFGVRTARAERLLRSVYAPVLATGTPLVVTDFATAELVKTAANSFLATKISFVNAMAEVCEAAGGNVRALAEALGHDDRIGRAYLRAGVGFGGGCLPKDIRAFAHRAAELGVDLGFLRQVDAINMRRRDRVVDLARELCGGGVLGARVAVLGAAFKPDSDDVRDSPALNVAARLELEGADVTVYDPEAMDNARKAFPLLGYALSAEEALRGAELVLLLTEWRQFREIDPVWAAGLVARPRIVDGRGVLDAERWTAAGWCFRALGGPPPGRNAATGSPRPTPAPRRADGSAGR</sequence>
<dbReference type="InterPro" id="IPR036291">
    <property type="entry name" value="NAD(P)-bd_dom_sf"/>
</dbReference>
<evidence type="ECO:0000256" key="6">
    <source>
        <dbReference type="ARBA" id="ARBA00047473"/>
    </source>
</evidence>
<dbReference type="SUPFAM" id="SSF48179">
    <property type="entry name" value="6-phosphogluconate dehydrogenase C-terminal domain-like"/>
    <property type="match status" value="1"/>
</dbReference>
<feature type="binding site" evidence="10">
    <location>
        <position position="30"/>
    </location>
    <ligand>
        <name>NAD(+)</name>
        <dbReference type="ChEBI" id="CHEBI:57540"/>
    </ligand>
</feature>
<dbReference type="InterPro" id="IPR017476">
    <property type="entry name" value="UDP-Glc/GDP-Man"/>
</dbReference>
<dbReference type="PANTHER" id="PTHR43750">
    <property type="entry name" value="UDP-GLUCOSE 6-DEHYDROGENASE TUAD"/>
    <property type="match status" value="1"/>
</dbReference>
<evidence type="ECO:0000256" key="2">
    <source>
        <dbReference type="ARBA" id="ARBA00006601"/>
    </source>
</evidence>
<dbReference type="NCBIfam" id="TIGR03026">
    <property type="entry name" value="NDP-sugDHase"/>
    <property type="match status" value="1"/>
</dbReference>
<dbReference type="SUPFAM" id="SSF51735">
    <property type="entry name" value="NAD(P)-binding Rossmann-fold domains"/>
    <property type="match status" value="1"/>
</dbReference>
<comment type="pathway">
    <text evidence="1">Nucleotide-sugar biosynthesis; UDP-alpha-D-glucuronate biosynthesis; UDP-alpha-D-glucuronate from UDP-alpha-D-glucose: step 1/1.</text>
</comment>
<dbReference type="Pfam" id="PF03721">
    <property type="entry name" value="UDPG_MGDP_dh_N"/>
    <property type="match status" value="1"/>
</dbReference>
<dbReference type="InterPro" id="IPR001732">
    <property type="entry name" value="UDP-Glc/GDP-Man_DH_N"/>
</dbReference>
<feature type="binding site" evidence="9">
    <location>
        <begin position="245"/>
        <end position="249"/>
    </location>
    <ligand>
        <name>substrate</name>
    </ligand>
</feature>
<dbReference type="GO" id="GO:0006065">
    <property type="term" value="P:UDP-glucuronate biosynthetic process"/>
    <property type="evidence" value="ECO:0007669"/>
    <property type="project" value="UniProtKB-UniPathway"/>
</dbReference>
<dbReference type="AlphaFoldDB" id="A0A7X1HVV8"/>
<dbReference type="OrthoDB" id="5193947at2"/>
<dbReference type="EC" id="1.1.1.22" evidence="3 7"/>
<dbReference type="Proteomes" id="UP000517694">
    <property type="component" value="Unassembled WGS sequence"/>
</dbReference>
<evidence type="ECO:0000313" key="13">
    <source>
        <dbReference type="EMBL" id="MBC2864105.1"/>
    </source>
</evidence>
<keyword evidence="5 7" id="KW-0520">NAD</keyword>
<dbReference type="GO" id="GO:0051287">
    <property type="term" value="F:NAD binding"/>
    <property type="evidence" value="ECO:0007669"/>
    <property type="project" value="InterPro"/>
</dbReference>
<comment type="caution">
    <text evidence="13">The sequence shown here is derived from an EMBL/GenBank/DDBJ whole genome shotgun (WGS) entry which is preliminary data.</text>
</comment>
<reference evidence="13 14" key="1">
    <citation type="submission" date="2020-08" db="EMBL/GenBank/DDBJ databases">
        <title>Whole-Genome Sequence of French Clinical Streptomyces mexicanus Strain Q0842.</title>
        <authorList>
            <person name="Boxberger M."/>
            <person name="La Scola B."/>
        </authorList>
    </citation>
    <scope>NUCLEOTIDE SEQUENCE [LARGE SCALE GENOMIC DNA]</scope>
    <source>
        <strain evidence="13 14">Marseille-Q0842</strain>
    </source>
</reference>
<dbReference type="PIRSF" id="PIRSF500134">
    <property type="entry name" value="UDPglc_DH_bac"/>
    <property type="match status" value="1"/>
</dbReference>
<dbReference type="UniPathway" id="UPA00038">
    <property type="reaction ID" value="UER00491"/>
</dbReference>
<evidence type="ECO:0000256" key="9">
    <source>
        <dbReference type="PIRSR" id="PIRSR500134-2"/>
    </source>
</evidence>
<feature type="binding site" evidence="9">
    <location>
        <position position="200"/>
    </location>
    <ligand>
        <name>substrate</name>
    </ligand>
</feature>
<dbReference type="SUPFAM" id="SSF52413">
    <property type="entry name" value="UDP-glucose/GDP-mannose dehydrogenase C-terminal domain"/>
    <property type="match status" value="1"/>
</dbReference>
<feature type="binding site" evidence="9">
    <location>
        <position position="317"/>
    </location>
    <ligand>
        <name>substrate</name>
    </ligand>
</feature>
<dbReference type="GO" id="GO:0003979">
    <property type="term" value="F:UDP-glucose 6-dehydrogenase activity"/>
    <property type="evidence" value="ECO:0007669"/>
    <property type="project" value="UniProtKB-EC"/>
</dbReference>
<evidence type="ECO:0000313" key="14">
    <source>
        <dbReference type="Proteomes" id="UP000517694"/>
    </source>
</evidence>
<dbReference type="RefSeq" id="WP_159668558.1">
    <property type="nucleotide sequence ID" value="NZ_JACMHY010000001.1"/>
</dbReference>
<feature type="domain" description="UDP-glucose/GDP-mannose dehydrogenase C-terminal" evidence="12">
    <location>
        <begin position="310"/>
        <end position="411"/>
    </location>
</feature>
<feature type="binding site" evidence="9">
    <location>
        <position position="253"/>
    </location>
    <ligand>
        <name>substrate</name>
    </ligand>
</feature>
<evidence type="ECO:0000256" key="8">
    <source>
        <dbReference type="PIRSR" id="PIRSR500134-1"/>
    </source>
</evidence>
<dbReference type="InterPro" id="IPR014027">
    <property type="entry name" value="UDP-Glc/GDP-Man_DH_C"/>
</dbReference>
<feature type="active site" description="Nucleophile" evidence="8">
    <location>
        <position position="256"/>
    </location>
</feature>
<feature type="binding site" evidence="10">
    <location>
        <position position="35"/>
    </location>
    <ligand>
        <name>NAD(+)</name>
        <dbReference type="ChEBI" id="CHEBI:57540"/>
    </ligand>
</feature>
<feature type="binding site" evidence="10">
    <location>
        <position position="148"/>
    </location>
    <ligand>
        <name>NAD(+)</name>
        <dbReference type="ChEBI" id="CHEBI:57540"/>
    </ligand>
</feature>
<accession>A0A7X1HVV8</accession>
<organism evidence="13 14">
    <name type="scientific">Streptomyces mexicanus</name>
    <dbReference type="NCBI Taxonomy" id="178566"/>
    <lineage>
        <taxon>Bacteria</taxon>
        <taxon>Bacillati</taxon>
        <taxon>Actinomycetota</taxon>
        <taxon>Actinomycetes</taxon>
        <taxon>Kitasatosporales</taxon>
        <taxon>Streptomycetaceae</taxon>
        <taxon>Streptomyces</taxon>
    </lineage>
</organism>
<evidence type="ECO:0000256" key="3">
    <source>
        <dbReference type="ARBA" id="ARBA00012954"/>
    </source>
</evidence>
<comment type="similarity">
    <text evidence="2 7">Belongs to the UDP-glucose/GDP-mannose dehydrogenase family.</text>
</comment>
<evidence type="ECO:0000259" key="12">
    <source>
        <dbReference type="SMART" id="SM00984"/>
    </source>
</evidence>
<dbReference type="PANTHER" id="PTHR43750:SF3">
    <property type="entry name" value="UDP-GLUCOSE 6-DEHYDROGENASE TUAD"/>
    <property type="match status" value="1"/>
</dbReference>
<evidence type="ECO:0000256" key="5">
    <source>
        <dbReference type="ARBA" id="ARBA00023027"/>
    </source>
</evidence>
<dbReference type="Pfam" id="PF03720">
    <property type="entry name" value="UDPG_MGDP_dh_C"/>
    <property type="match status" value="1"/>
</dbReference>
<evidence type="ECO:0000256" key="1">
    <source>
        <dbReference type="ARBA" id="ARBA00004701"/>
    </source>
</evidence>